<name>A0ABT2TMX4_9FIRM</name>
<dbReference type="EMBL" id="JAOQJQ010000008">
    <property type="protein sequence ID" value="MCU6763573.1"/>
    <property type="molecule type" value="Genomic_DNA"/>
</dbReference>
<evidence type="ECO:0000313" key="2">
    <source>
        <dbReference type="Proteomes" id="UP001652442"/>
    </source>
</evidence>
<accession>A0ABT2TMX4</accession>
<keyword evidence="2" id="KW-1185">Reference proteome</keyword>
<organism evidence="1 2">
    <name type="scientific">Brotonthovivens ammoniilytica</name>
    <dbReference type="NCBI Taxonomy" id="2981725"/>
    <lineage>
        <taxon>Bacteria</taxon>
        <taxon>Bacillati</taxon>
        <taxon>Bacillota</taxon>
        <taxon>Clostridia</taxon>
        <taxon>Lachnospirales</taxon>
        <taxon>Lachnospiraceae</taxon>
        <taxon>Brotonthovivens</taxon>
    </lineage>
</organism>
<dbReference type="InterPro" id="IPR003749">
    <property type="entry name" value="ThiS/MoaD-like"/>
</dbReference>
<dbReference type="InterPro" id="IPR010035">
    <property type="entry name" value="Thi_S"/>
</dbReference>
<dbReference type="InterPro" id="IPR016155">
    <property type="entry name" value="Mopterin_synth/thiamin_S_b"/>
</dbReference>
<proteinExistence type="predicted"/>
<dbReference type="Pfam" id="PF02597">
    <property type="entry name" value="ThiS"/>
    <property type="match status" value="1"/>
</dbReference>
<dbReference type="RefSeq" id="WP_262591429.1">
    <property type="nucleotide sequence ID" value="NZ_JAOQJQ010000008.1"/>
</dbReference>
<comment type="caution">
    <text evidence="1">The sequence shown here is derived from an EMBL/GenBank/DDBJ whole genome shotgun (WGS) entry which is preliminary data.</text>
</comment>
<dbReference type="PANTHER" id="PTHR34472:SF1">
    <property type="entry name" value="SULFUR CARRIER PROTEIN THIS"/>
    <property type="match status" value="1"/>
</dbReference>
<dbReference type="InterPro" id="IPR012675">
    <property type="entry name" value="Beta-grasp_dom_sf"/>
</dbReference>
<dbReference type="Gene3D" id="3.10.20.30">
    <property type="match status" value="1"/>
</dbReference>
<reference evidence="1 2" key="1">
    <citation type="journal article" date="2021" name="ISME Commun">
        <title>Automated analysis of genomic sequences facilitates high-throughput and comprehensive description of bacteria.</title>
        <authorList>
            <person name="Hitch T.C.A."/>
        </authorList>
    </citation>
    <scope>NUCLEOTIDE SEQUENCE [LARGE SCALE GENOMIC DNA]</scope>
    <source>
        <strain evidence="1 2">Sanger_109</strain>
    </source>
</reference>
<protein>
    <submittedName>
        <fullName evidence="1">Sulfur carrier protein ThiS</fullName>
    </submittedName>
</protein>
<gene>
    <name evidence="1" type="primary">thiS</name>
    <name evidence="1" type="ORF">OCV88_14780</name>
</gene>
<dbReference type="NCBIfam" id="TIGR01683">
    <property type="entry name" value="thiS"/>
    <property type="match status" value="1"/>
</dbReference>
<evidence type="ECO:0000313" key="1">
    <source>
        <dbReference type="EMBL" id="MCU6763573.1"/>
    </source>
</evidence>
<dbReference type="SUPFAM" id="SSF54285">
    <property type="entry name" value="MoaD/ThiS"/>
    <property type="match status" value="1"/>
</dbReference>
<dbReference type="CDD" id="cd00565">
    <property type="entry name" value="Ubl_ThiS"/>
    <property type="match status" value="1"/>
</dbReference>
<sequence>MKKFVDGKEFRKNMRLNGVEKEEYHNQSVLTMLEKEKFQMDRIAVEVNGEILPKSKYNQTLVHAGDVIEVVSFVGGG</sequence>
<dbReference type="Proteomes" id="UP001652442">
    <property type="component" value="Unassembled WGS sequence"/>
</dbReference>
<dbReference type="PANTHER" id="PTHR34472">
    <property type="entry name" value="SULFUR CARRIER PROTEIN THIS"/>
    <property type="match status" value="1"/>
</dbReference>